<dbReference type="SUPFAM" id="SSF69645">
    <property type="entry name" value="Arp2/3 complex subunits"/>
    <property type="match status" value="1"/>
</dbReference>
<dbReference type="OrthoDB" id="148331at2759"/>
<organism evidence="6 7">
    <name type="scientific">Dendrobium nobile</name>
    <name type="common">Orchid</name>
    <dbReference type="NCBI Taxonomy" id="94219"/>
    <lineage>
        <taxon>Eukaryota</taxon>
        <taxon>Viridiplantae</taxon>
        <taxon>Streptophyta</taxon>
        <taxon>Embryophyta</taxon>
        <taxon>Tracheophyta</taxon>
        <taxon>Spermatophyta</taxon>
        <taxon>Magnoliopsida</taxon>
        <taxon>Liliopsida</taxon>
        <taxon>Asparagales</taxon>
        <taxon>Orchidaceae</taxon>
        <taxon>Epidendroideae</taxon>
        <taxon>Malaxideae</taxon>
        <taxon>Dendrobiinae</taxon>
        <taxon>Dendrobium</taxon>
    </lineage>
</organism>
<evidence type="ECO:0000313" key="6">
    <source>
        <dbReference type="EMBL" id="KAI0493475.1"/>
    </source>
</evidence>
<name>A0A8T3AGW3_DENNO</name>
<keyword evidence="4" id="KW-0009">Actin-binding</keyword>
<gene>
    <name evidence="6" type="ORF">KFK09_023593</name>
</gene>
<dbReference type="InterPro" id="IPR007188">
    <property type="entry name" value="ARPC2"/>
</dbReference>
<dbReference type="Gene3D" id="3.30.1460.20">
    <property type="match status" value="1"/>
</dbReference>
<sequence>MLLSISLPIPPPQTVFVNGLPLGSIEAVKGASGELVQILDPPKDGYNLTMKLNFTKLPQDEGMKSFSSADNQTASKKPTIPLRDVLVGGSLWWRFFYIRVL</sequence>
<comment type="subcellular location">
    <subcellularLocation>
        <location evidence="1">Cytoplasm</location>
        <location evidence="1">Cytoskeleton</location>
    </subcellularLocation>
</comment>
<keyword evidence="7" id="KW-1185">Reference proteome</keyword>
<reference evidence="6" key="1">
    <citation type="journal article" date="2022" name="Front. Genet.">
        <title>Chromosome-Scale Assembly of the Dendrobium nobile Genome Provides Insights Into the Molecular Mechanism of the Biosynthesis of the Medicinal Active Ingredient of Dendrobium.</title>
        <authorList>
            <person name="Xu Q."/>
            <person name="Niu S.-C."/>
            <person name="Li K.-L."/>
            <person name="Zheng P.-J."/>
            <person name="Zhang X.-J."/>
            <person name="Jia Y."/>
            <person name="Liu Y."/>
            <person name="Niu Y.-X."/>
            <person name="Yu L.-H."/>
            <person name="Chen D.-F."/>
            <person name="Zhang G.-Q."/>
        </authorList>
    </citation>
    <scope>NUCLEOTIDE SEQUENCE</scope>
    <source>
        <tissue evidence="6">Leaf</tissue>
    </source>
</reference>
<dbReference type="GO" id="GO:0034314">
    <property type="term" value="P:Arp2/3 complex-mediated actin nucleation"/>
    <property type="evidence" value="ECO:0007669"/>
    <property type="project" value="InterPro"/>
</dbReference>
<dbReference type="GO" id="GO:0030041">
    <property type="term" value="P:actin filament polymerization"/>
    <property type="evidence" value="ECO:0007669"/>
    <property type="project" value="InterPro"/>
</dbReference>
<dbReference type="GO" id="GO:0005200">
    <property type="term" value="F:structural constituent of cytoskeleton"/>
    <property type="evidence" value="ECO:0007669"/>
    <property type="project" value="TreeGrafter"/>
</dbReference>
<comment type="similarity">
    <text evidence="2">Belongs to the ARPC2 family.</text>
</comment>
<dbReference type="InterPro" id="IPR034666">
    <property type="entry name" value="ARPC2/4"/>
</dbReference>
<protein>
    <submittedName>
        <fullName evidence="6">Uncharacterized protein</fullName>
    </submittedName>
</protein>
<dbReference type="Proteomes" id="UP000829196">
    <property type="component" value="Unassembled WGS sequence"/>
</dbReference>
<proteinExistence type="inferred from homology"/>
<dbReference type="GO" id="GO:0051015">
    <property type="term" value="F:actin filament binding"/>
    <property type="evidence" value="ECO:0007669"/>
    <property type="project" value="TreeGrafter"/>
</dbReference>
<evidence type="ECO:0000256" key="4">
    <source>
        <dbReference type="ARBA" id="ARBA00023203"/>
    </source>
</evidence>
<dbReference type="PANTHER" id="PTHR12058">
    <property type="entry name" value="ARP2/3 COMPLEX 34 KDA SUBUNIT"/>
    <property type="match status" value="1"/>
</dbReference>
<evidence type="ECO:0000256" key="5">
    <source>
        <dbReference type="ARBA" id="ARBA00023212"/>
    </source>
</evidence>
<dbReference type="PANTHER" id="PTHR12058:SF0">
    <property type="entry name" value="ACTIN-RELATED PROTEIN 2_3 COMPLEX SUBUNIT 2"/>
    <property type="match status" value="1"/>
</dbReference>
<accession>A0A8T3AGW3</accession>
<evidence type="ECO:0000313" key="7">
    <source>
        <dbReference type="Proteomes" id="UP000829196"/>
    </source>
</evidence>
<evidence type="ECO:0000256" key="3">
    <source>
        <dbReference type="ARBA" id="ARBA00022490"/>
    </source>
</evidence>
<keyword evidence="5" id="KW-0206">Cytoskeleton</keyword>
<evidence type="ECO:0000256" key="1">
    <source>
        <dbReference type="ARBA" id="ARBA00004245"/>
    </source>
</evidence>
<dbReference type="EMBL" id="JAGYWB010000017">
    <property type="protein sequence ID" value="KAI0493475.1"/>
    <property type="molecule type" value="Genomic_DNA"/>
</dbReference>
<dbReference type="GO" id="GO:0005885">
    <property type="term" value="C:Arp2/3 protein complex"/>
    <property type="evidence" value="ECO:0007669"/>
    <property type="project" value="InterPro"/>
</dbReference>
<evidence type="ECO:0000256" key="2">
    <source>
        <dbReference type="ARBA" id="ARBA00007192"/>
    </source>
</evidence>
<keyword evidence="3" id="KW-0963">Cytoplasm</keyword>
<dbReference type="AlphaFoldDB" id="A0A8T3AGW3"/>
<comment type="caution">
    <text evidence="6">The sequence shown here is derived from an EMBL/GenBank/DDBJ whole genome shotgun (WGS) entry which is preliminary data.</text>
</comment>